<dbReference type="Proteomes" id="UP001500979">
    <property type="component" value="Unassembled WGS sequence"/>
</dbReference>
<comment type="caution">
    <text evidence="1">The sequence shown here is derived from an EMBL/GenBank/DDBJ whole genome shotgun (WGS) entry which is preliminary data.</text>
</comment>
<keyword evidence="1" id="KW-0808">Transferase</keyword>
<keyword evidence="1" id="KW-0418">Kinase</keyword>
<evidence type="ECO:0000313" key="2">
    <source>
        <dbReference type="Proteomes" id="UP001500979"/>
    </source>
</evidence>
<dbReference type="NCBIfam" id="NF006743">
    <property type="entry name" value="PRK09270.1-2"/>
    <property type="match status" value="1"/>
</dbReference>
<sequence length="244" mass="26757">MCAEPLDEKGVGGAVIDQDVVRHDRSAHPRLDATVAGWLADLLAQRPQVLLAIAGCPGAGKSSLAQDLVEMAELRGIEAVWLPMDGFHLADDELARQGLADRKGAITTFDADGYLATLRRIRERAGTVYVPSFDRAVEQPIAGSIPIPSSAQLVVTEGNYLLDEREPWRDVRDVVDEVWFCEVDDQLRRERLLRRHIAFGKDPDAARRWIETVDEVNATAVAATRPAATRCVLGLEDGAWVAGR</sequence>
<dbReference type="SUPFAM" id="SSF52540">
    <property type="entry name" value="P-loop containing nucleoside triphosphate hydrolases"/>
    <property type="match status" value="1"/>
</dbReference>
<reference evidence="1 2" key="1">
    <citation type="journal article" date="2019" name="Int. J. Syst. Evol. Microbiol.">
        <title>The Global Catalogue of Microorganisms (GCM) 10K type strain sequencing project: providing services to taxonomists for standard genome sequencing and annotation.</title>
        <authorList>
            <consortium name="The Broad Institute Genomics Platform"/>
            <consortium name="The Broad Institute Genome Sequencing Center for Infectious Disease"/>
            <person name="Wu L."/>
            <person name="Ma J."/>
        </authorList>
    </citation>
    <scope>NUCLEOTIDE SEQUENCE [LARGE SCALE GENOMIC DNA]</scope>
    <source>
        <strain evidence="1 2">JCM 9383</strain>
    </source>
</reference>
<dbReference type="InterPro" id="IPR027417">
    <property type="entry name" value="P-loop_NTPase"/>
</dbReference>
<gene>
    <name evidence="1" type="ORF">GCM10010470_46260</name>
</gene>
<proteinExistence type="predicted"/>
<dbReference type="PANTHER" id="PTHR10285">
    <property type="entry name" value="URIDINE KINASE"/>
    <property type="match status" value="1"/>
</dbReference>
<dbReference type="Gene3D" id="3.40.50.300">
    <property type="entry name" value="P-loop containing nucleotide triphosphate hydrolases"/>
    <property type="match status" value="1"/>
</dbReference>
<protein>
    <submittedName>
        <fullName evidence="1">Nucleoside/nucleotide kinase family protein</fullName>
    </submittedName>
</protein>
<dbReference type="EMBL" id="BAAAUX010000019">
    <property type="protein sequence ID" value="GAA2805752.1"/>
    <property type="molecule type" value="Genomic_DNA"/>
</dbReference>
<accession>A0ABN3VI95</accession>
<organism evidence="1 2">
    <name type="scientific">Saccharopolyspora taberi</name>
    <dbReference type="NCBI Taxonomy" id="60895"/>
    <lineage>
        <taxon>Bacteria</taxon>
        <taxon>Bacillati</taxon>
        <taxon>Actinomycetota</taxon>
        <taxon>Actinomycetes</taxon>
        <taxon>Pseudonocardiales</taxon>
        <taxon>Pseudonocardiaceae</taxon>
        <taxon>Saccharopolyspora</taxon>
    </lineage>
</organism>
<keyword evidence="2" id="KW-1185">Reference proteome</keyword>
<evidence type="ECO:0000313" key="1">
    <source>
        <dbReference type="EMBL" id="GAA2805752.1"/>
    </source>
</evidence>
<name>A0ABN3VI95_9PSEU</name>
<dbReference type="GO" id="GO:0016301">
    <property type="term" value="F:kinase activity"/>
    <property type="evidence" value="ECO:0007669"/>
    <property type="project" value="UniProtKB-KW"/>
</dbReference>